<protein>
    <submittedName>
        <fullName evidence="1">Uncharacterized protein</fullName>
    </submittedName>
</protein>
<dbReference type="EMBL" id="CP024310">
    <property type="protein sequence ID" value="AUX79869.1"/>
    <property type="molecule type" value="Genomic_DNA"/>
</dbReference>
<dbReference type="AlphaFoldDB" id="A0A2L0HGJ9"/>
<proteinExistence type="predicted"/>
<reference evidence="1 2" key="1">
    <citation type="submission" date="2017-10" db="EMBL/GenBank/DDBJ databases">
        <title>Analysis of the genome sequences of Rhizobium populations associated to common bean (phaseolus vulgaris).</title>
        <authorList>
            <person name="Bustos P."/>
            <person name="Santamaria R.I."/>
            <person name="Miranda-Sanchez F."/>
            <person name="Perez-Carrascal O."/>
            <person name="Juarez S."/>
            <person name="Lozano L."/>
            <person name="Martinez-Flores I."/>
            <person name="Vinuesa P."/>
            <person name="Martinez-Romero E."/>
            <person name="Cevallos M.A."/>
            <person name="Romero D."/>
            <person name="Davila G."/>
            <person name="Gonzalez V."/>
        </authorList>
    </citation>
    <scope>NUCLEOTIDE SEQUENCE [LARGE SCALE GENOMIC DNA]</scope>
    <source>
        <strain evidence="1 2">NXT3</strain>
        <plasmid evidence="2">Plasmid psfrenxt3c</plasmid>
    </source>
</reference>
<gene>
    <name evidence="1" type="ORF">NXT3_PC00708</name>
</gene>
<accession>A0A2L0HGJ9</accession>
<evidence type="ECO:0000313" key="1">
    <source>
        <dbReference type="EMBL" id="AUX79869.1"/>
    </source>
</evidence>
<sequence>MEPKKLRLSCKIHSRTAQLAIAPKFCRAQFSQHAGKQGFNPDGPLEPMSTRSRKLRRLDALQHSLVRFSAALPYFLFANALVCSP</sequence>
<dbReference type="Proteomes" id="UP000239340">
    <property type="component" value="Plasmid pSfreNXT3c"/>
</dbReference>
<evidence type="ECO:0000313" key="2">
    <source>
        <dbReference type="Proteomes" id="UP000239340"/>
    </source>
</evidence>
<name>A0A2L0HGJ9_RHIFR</name>
<geneLocation type="plasmid" evidence="2">
    <name>psfrenxt3c</name>
</geneLocation>
<keyword evidence="1" id="KW-0614">Plasmid</keyword>
<organism evidence="1 2">
    <name type="scientific">Rhizobium fredii</name>
    <name type="common">Sinorhizobium fredii</name>
    <dbReference type="NCBI Taxonomy" id="380"/>
    <lineage>
        <taxon>Bacteria</taxon>
        <taxon>Pseudomonadati</taxon>
        <taxon>Pseudomonadota</taxon>
        <taxon>Alphaproteobacteria</taxon>
        <taxon>Hyphomicrobiales</taxon>
        <taxon>Rhizobiaceae</taxon>
        <taxon>Sinorhizobium/Ensifer group</taxon>
        <taxon>Sinorhizobium</taxon>
    </lineage>
</organism>